<feature type="compositionally biased region" description="Basic residues" evidence="1">
    <location>
        <begin position="1"/>
        <end position="12"/>
    </location>
</feature>
<accession>A0A9I9EJQ2</accession>
<evidence type="ECO:0000256" key="1">
    <source>
        <dbReference type="SAM" id="MobiDB-lite"/>
    </source>
</evidence>
<dbReference type="EnsemblPlants" id="MELO3C034806.2.1">
    <property type="protein sequence ID" value="MELO3C034806.2.1"/>
    <property type="gene ID" value="MELO3C034806.2"/>
</dbReference>
<dbReference type="Gramene" id="MELO3C034806.2.1">
    <property type="protein sequence ID" value="MELO3C034806.2.1"/>
    <property type="gene ID" value="MELO3C034806.2"/>
</dbReference>
<protein>
    <submittedName>
        <fullName evidence="2">Uncharacterized protein</fullName>
    </submittedName>
</protein>
<evidence type="ECO:0000313" key="2">
    <source>
        <dbReference type="EnsemblPlants" id="MELO3C034806.2.1"/>
    </source>
</evidence>
<reference evidence="2" key="1">
    <citation type="submission" date="2023-03" db="UniProtKB">
        <authorList>
            <consortium name="EnsemblPlants"/>
        </authorList>
    </citation>
    <scope>IDENTIFICATION</scope>
</reference>
<organism evidence="2">
    <name type="scientific">Cucumis melo</name>
    <name type="common">Muskmelon</name>
    <dbReference type="NCBI Taxonomy" id="3656"/>
    <lineage>
        <taxon>Eukaryota</taxon>
        <taxon>Viridiplantae</taxon>
        <taxon>Streptophyta</taxon>
        <taxon>Embryophyta</taxon>
        <taxon>Tracheophyta</taxon>
        <taxon>Spermatophyta</taxon>
        <taxon>Magnoliopsida</taxon>
        <taxon>eudicotyledons</taxon>
        <taxon>Gunneridae</taxon>
        <taxon>Pentapetalae</taxon>
        <taxon>rosids</taxon>
        <taxon>fabids</taxon>
        <taxon>Cucurbitales</taxon>
        <taxon>Cucurbitaceae</taxon>
        <taxon>Benincaseae</taxon>
        <taxon>Cucumis</taxon>
    </lineage>
</organism>
<dbReference type="AlphaFoldDB" id="A0A9I9EJQ2"/>
<feature type="region of interest" description="Disordered" evidence="1">
    <location>
        <begin position="1"/>
        <end position="28"/>
    </location>
</feature>
<sequence length="47" mass="5605">MKKERSRTHRRRYESPHRGSPSLRRKDVGMRKMGLRLGVLLCIVRLS</sequence>
<proteinExistence type="predicted"/>
<name>A0A9I9EJQ2_CUCME</name>